<comment type="caution">
    <text evidence="1">The sequence shown here is derived from an EMBL/GenBank/DDBJ whole genome shotgun (WGS) entry which is preliminary data.</text>
</comment>
<proteinExistence type="predicted"/>
<accession>A0A1U7HFQ5</accession>
<reference evidence="1 2" key="1">
    <citation type="submission" date="2016-11" db="EMBL/GenBank/DDBJ databases">
        <title>Draft Genome Sequences of Nine Cyanobacterial Strains from Diverse Habitats.</title>
        <authorList>
            <person name="Zhu T."/>
            <person name="Hou S."/>
            <person name="Lu X."/>
            <person name="Hess W.R."/>
        </authorList>
    </citation>
    <scope>NUCLEOTIDE SEQUENCE [LARGE SCALE GENOMIC DNA]</scope>
    <source>
        <strain evidence="1 2">NIES-593</strain>
    </source>
</reference>
<dbReference type="EMBL" id="MRCB01000014">
    <property type="protein sequence ID" value="OKH22413.1"/>
    <property type="molecule type" value="Genomic_DNA"/>
</dbReference>
<dbReference type="OrthoDB" id="2087343at2"/>
<dbReference type="Proteomes" id="UP000186868">
    <property type="component" value="Unassembled WGS sequence"/>
</dbReference>
<keyword evidence="2" id="KW-1185">Reference proteome</keyword>
<dbReference type="RefSeq" id="WP_073600018.1">
    <property type="nucleotide sequence ID" value="NZ_MRCB01000014.1"/>
</dbReference>
<evidence type="ECO:0000313" key="2">
    <source>
        <dbReference type="Proteomes" id="UP000186868"/>
    </source>
</evidence>
<dbReference type="STRING" id="1921803.NIES593_12920"/>
<evidence type="ECO:0000313" key="1">
    <source>
        <dbReference type="EMBL" id="OKH22413.1"/>
    </source>
</evidence>
<gene>
    <name evidence="1" type="ORF">NIES593_12920</name>
</gene>
<evidence type="ECO:0008006" key="3">
    <source>
        <dbReference type="Google" id="ProtNLM"/>
    </source>
</evidence>
<sequence length="147" mass="17286">MTHSFLMEAGRWTIEGHWLERNGIVFPVKGRTIVAWNQENWFTMITKLIFPNSDRQEISFEYRGRLDEEERQYTYVLQQSLLGRVEGEGWLGPQSIVQRYLVLSDRQRRSGFETYYRVNDNTYHLSGGILAGHSLECTIEAVLDRQP</sequence>
<protein>
    <recommendedName>
        <fullName evidence="3">DUF3598 domain-containing protein</fullName>
    </recommendedName>
</protein>
<organism evidence="1 2">
    <name type="scientific">Hydrococcus rivularis NIES-593</name>
    <dbReference type="NCBI Taxonomy" id="1921803"/>
    <lineage>
        <taxon>Bacteria</taxon>
        <taxon>Bacillati</taxon>
        <taxon>Cyanobacteriota</taxon>
        <taxon>Cyanophyceae</taxon>
        <taxon>Pleurocapsales</taxon>
        <taxon>Hydrococcaceae</taxon>
        <taxon>Hydrococcus</taxon>
    </lineage>
</organism>
<name>A0A1U7HFQ5_9CYAN</name>
<dbReference type="AlphaFoldDB" id="A0A1U7HFQ5"/>